<gene>
    <name evidence="1" type="ORF">GRAN_3514</name>
</gene>
<protein>
    <submittedName>
        <fullName evidence="1">Uncharacterized protein</fullName>
    </submittedName>
</protein>
<evidence type="ECO:0000313" key="2">
    <source>
        <dbReference type="Proteomes" id="UP000289437"/>
    </source>
</evidence>
<dbReference type="AlphaFoldDB" id="A0A4Q0T0F0"/>
<sequence>MTCISICPDQSQLGQLTIPVVIALKSNSARLMICPQFGQTWTLSQ</sequence>
<dbReference type="EMBL" id="RDSM01000002">
    <property type="protein sequence ID" value="RXH56657.1"/>
    <property type="molecule type" value="Genomic_DNA"/>
</dbReference>
<dbReference type="Proteomes" id="UP000289437">
    <property type="component" value="Unassembled WGS sequence"/>
</dbReference>
<evidence type="ECO:0000313" key="1">
    <source>
        <dbReference type="EMBL" id="RXH56657.1"/>
    </source>
</evidence>
<name>A0A4Q0T0F0_9BACT</name>
<keyword evidence="2" id="KW-1185">Reference proteome</keyword>
<proteinExistence type="predicted"/>
<organism evidence="1 2">
    <name type="scientific">Granulicella sibirica</name>
    <dbReference type="NCBI Taxonomy" id="2479048"/>
    <lineage>
        <taxon>Bacteria</taxon>
        <taxon>Pseudomonadati</taxon>
        <taxon>Acidobacteriota</taxon>
        <taxon>Terriglobia</taxon>
        <taxon>Terriglobales</taxon>
        <taxon>Acidobacteriaceae</taxon>
        <taxon>Granulicella</taxon>
    </lineage>
</organism>
<comment type="caution">
    <text evidence="1">The sequence shown here is derived from an EMBL/GenBank/DDBJ whole genome shotgun (WGS) entry which is preliminary data.</text>
</comment>
<reference evidence="1 2" key="1">
    <citation type="submission" date="2018-11" db="EMBL/GenBank/DDBJ databases">
        <authorList>
            <person name="Mardanov A.V."/>
            <person name="Ravin N.V."/>
            <person name="Dedysh S.N."/>
        </authorList>
    </citation>
    <scope>NUCLEOTIDE SEQUENCE [LARGE SCALE GENOMIC DNA]</scope>
    <source>
        <strain evidence="1 2">AF10</strain>
    </source>
</reference>
<accession>A0A4Q0T0F0</accession>
<reference evidence="2" key="2">
    <citation type="submission" date="2019-02" db="EMBL/GenBank/DDBJ databases">
        <title>Granulicella sibirica sp. nov., a psychrotolerant acidobacterium isolated from an organic soil layer in forested tundra, West Siberia.</title>
        <authorList>
            <person name="Oshkin I.Y."/>
            <person name="Kulichevskaya I.S."/>
            <person name="Rijpstra W.I.C."/>
            <person name="Sinninghe Damste J.S."/>
            <person name="Rakitin A.L."/>
            <person name="Ravin N.V."/>
            <person name="Dedysh S.N."/>
        </authorList>
    </citation>
    <scope>NUCLEOTIDE SEQUENCE [LARGE SCALE GENOMIC DNA]</scope>
    <source>
        <strain evidence="2">AF10</strain>
    </source>
</reference>